<organism evidence="15 16">
    <name type="scientific">Helianthus annuus</name>
    <name type="common">Common sunflower</name>
    <dbReference type="NCBI Taxonomy" id="4232"/>
    <lineage>
        <taxon>Eukaryota</taxon>
        <taxon>Viridiplantae</taxon>
        <taxon>Streptophyta</taxon>
        <taxon>Embryophyta</taxon>
        <taxon>Tracheophyta</taxon>
        <taxon>Spermatophyta</taxon>
        <taxon>Magnoliopsida</taxon>
        <taxon>eudicotyledons</taxon>
        <taxon>Gunneridae</taxon>
        <taxon>Pentapetalae</taxon>
        <taxon>asterids</taxon>
        <taxon>campanulids</taxon>
        <taxon>Asterales</taxon>
        <taxon>Asteraceae</taxon>
        <taxon>Asteroideae</taxon>
        <taxon>Heliantheae alliance</taxon>
        <taxon>Heliantheae</taxon>
        <taxon>Helianthus</taxon>
    </lineage>
</organism>
<keyword evidence="16" id="KW-1185">Reference proteome</keyword>
<feature type="region of interest" description="Disordered" evidence="12">
    <location>
        <begin position="1"/>
        <end position="33"/>
    </location>
</feature>
<evidence type="ECO:0000256" key="4">
    <source>
        <dbReference type="ARBA" id="ARBA00011233"/>
    </source>
</evidence>
<evidence type="ECO:0000256" key="8">
    <source>
        <dbReference type="ARBA" id="ARBA00022989"/>
    </source>
</evidence>
<dbReference type="AlphaFoldDB" id="A0A251T2U3"/>
<evidence type="ECO:0000256" key="9">
    <source>
        <dbReference type="ARBA" id="ARBA00023065"/>
    </source>
</evidence>
<dbReference type="OrthoDB" id="1867618at2759"/>
<feature type="transmembrane region" description="Helical" evidence="13">
    <location>
        <begin position="332"/>
        <end position="350"/>
    </location>
</feature>
<dbReference type="GO" id="GO:0006873">
    <property type="term" value="P:intracellular monoatomic ion homeostasis"/>
    <property type="evidence" value="ECO:0007669"/>
    <property type="project" value="InterPro"/>
</dbReference>
<reference evidence="14" key="3">
    <citation type="submission" date="2020-06" db="EMBL/GenBank/DDBJ databases">
        <title>Helianthus annuus Genome sequencing and assembly Release 2.</title>
        <authorList>
            <person name="Gouzy J."/>
            <person name="Langlade N."/>
            <person name="Munos S."/>
        </authorList>
    </citation>
    <scope>NUCLEOTIDE SEQUENCE</scope>
    <source>
        <tissue evidence="14">Leaves</tissue>
    </source>
</reference>
<keyword evidence="5" id="KW-0813">Transport</keyword>
<dbReference type="InterPro" id="IPR038665">
    <property type="entry name" value="Voltage-dep_anion_channel_sf"/>
</dbReference>
<protein>
    <submittedName>
        <fullName evidence="15">Putative SLAC1-like protein</fullName>
    </submittedName>
    <submittedName>
        <fullName evidence="14">Voltage-dependent anion channel</fullName>
    </submittedName>
</protein>
<gene>
    <name evidence="15" type="primary">SLAH1</name>
    <name evidence="15" type="ORF">HannXRQ_Chr12g0373571</name>
    <name evidence="14" type="ORF">HanXRQr2_Chr12g0546081</name>
</gene>
<evidence type="ECO:0000256" key="3">
    <source>
        <dbReference type="ARBA" id="ARBA00007808"/>
    </source>
</evidence>
<reference evidence="15" key="2">
    <citation type="submission" date="2017-02" db="EMBL/GenBank/DDBJ databases">
        <title>Sunflower complete genome.</title>
        <authorList>
            <person name="Langlade N."/>
            <person name="Munos S."/>
        </authorList>
    </citation>
    <scope>NUCLEOTIDE SEQUENCE [LARGE SCALE GENOMIC DNA]</scope>
    <source>
        <tissue evidence="15">Leaves</tissue>
    </source>
</reference>
<reference evidence="14 16" key="1">
    <citation type="journal article" date="2017" name="Nature">
        <title>The sunflower genome provides insights into oil metabolism, flowering and Asterid evolution.</title>
        <authorList>
            <person name="Badouin H."/>
            <person name="Gouzy J."/>
            <person name="Grassa C.J."/>
            <person name="Murat F."/>
            <person name="Staton S.E."/>
            <person name="Cottret L."/>
            <person name="Lelandais-Briere C."/>
            <person name="Owens G.L."/>
            <person name="Carrere S."/>
            <person name="Mayjonade B."/>
            <person name="Legrand L."/>
            <person name="Gill N."/>
            <person name="Kane N.C."/>
            <person name="Bowers J.E."/>
            <person name="Hubner S."/>
            <person name="Bellec A."/>
            <person name="Berard A."/>
            <person name="Berges H."/>
            <person name="Blanchet N."/>
            <person name="Boniface M.C."/>
            <person name="Brunel D."/>
            <person name="Catrice O."/>
            <person name="Chaidir N."/>
            <person name="Claudel C."/>
            <person name="Donnadieu C."/>
            <person name="Faraut T."/>
            <person name="Fievet G."/>
            <person name="Helmstetter N."/>
            <person name="King M."/>
            <person name="Knapp S.J."/>
            <person name="Lai Z."/>
            <person name="Le Paslier M.C."/>
            <person name="Lippi Y."/>
            <person name="Lorenzon L."/>
            <person name="Mandel J.R."/>
            <person name="Marage G."/>
            <person name="Marchand G."/>
            <person name="Marquand E."/>
            <person name="Bret-Mestries E."/>
            <person name="Morien E."/>
            <person name="Nambeesan S."/>
            <person name="Nguyen T."/>
            <person name="Pegot-Espagnet P."/>
            <person name="Pouilly N."/>
            <person name="Raftis F."/>
            <person name="Sallet E."/>
            <person name="Schiex T."/>
            <person name="Thomas J."/>
            <person name="Vandecasteele C."/>
            <person name="Vares D."/>
            <person name="Vear F."/>
            <person name="Vautrin S."/>
            <person name="Crespi M."/>
            <person name="Mangin B."/>
            <person name="Burke J.M."/>
            <person name="Salse J."/>
            <person name="Munos S."/>
            <person name="Vincourt P."/>
            <person name="Rieseberg L.H."/>
            <person name="Langlade N.B."/>
        </authorList>
    </citation>
    <scope>NUCLEOTIDE SEQUENCE [LARGE SCALE GENOMIC DNA]</scope>
    <source>
        <strain evidence="16">cv. SF193</strain>
        <tissue evidence="14">Leaves</tissue>
    </source>
</reference>
<dbReference type="Proteomes" id="UP000215914">
    <property type="component" value="Chromosome 12"/>
</dbReference>
<evidence type="ECO:0000256" key="6">
    <source>
        <dbReference type="ARBA" id="ARBA00022475"/>
    </source>
</evidence>
<dbReference type="Gene3D" id="1.50.10.150">
    <property type="entry name" value="Voltage-dependent anion channel"/>
    <property type="match status" value="1"/>
</dbReference>
<comment type="subunit">
    <text evidence="4">Homotrimer.</text>
</comment>
<dbReference type="Pfam" id="PF03595">
    <property type="entry name" value="SLAC1"/>
    <property type="match status" value="1"/>
</dbReference>
<accession>A0A251T2U3</accession>
<evidence type="ECO:0000256" key="13">
    <source>
        <dbReference type="SAM" id="Phobius"/>
    </source>
</evidence>
<keyword evidence="10 13" id="KW-0472">Membrane</keyword>
<feature type="compositionally biased region" description="Low complexity" evidence="12">
    <location>
        <begin position="8"/>
        <end position="20"/>
    </location>
</feature>
<feature type="transmembrane region" description="Helical" evidence="13">
    <location>
        <begin position="153"/>
        <end position="171"/>
    </location>
</feature>
<dbReference type="EMBL" id="MNCJ02000327">
    <property type="protein sequence ID" value="KAF5778317.1"/>
    <property type="molecule type" value="Genomic_DNA"/>
</dbReference>
<evidence type="ECO:0000313" key="14">
    <source>
        <dbReference type="EMBL" id="KAF5778317.1"/>
    </source>
</evidence>
<evidence type="ECO:0000256" key="12">
    <source>
        <dbReference type="SAM" id="MobiDB-lite"/>
    </source>
</evidence>
<keyword evidence="8 13" id="KW-1133">Transmembrane helix</keyword>
<dbReference type="InterPro" id="IPR004695">
    <property type="entry name" value="SLAC1/Mae1/Ssu1/TehA"/>
</dbReference>
<evidence type="ECO:0000256" key="10">
    <source>
        <dbReference type="ARBA" id="ARBA00023136"/>
    </source>
</evidence>
<dbReference type="OMA" id="HEVKGIM"/>
<feature type="transmembrane region" description="Helical" evidence="13">
    <location>
        <begin position="110"/>
        <end position="132"/>
    </location>
</feature>
<dbReference type="GO" id="GO:0005886">
    <property type="term" value="C:plasma membrane"/>
    <property type="evidence" value="ECO:0007669"/>
    <property type="project" value="UniProtKB-SubCell"/>
</dbReference>
<sequence length="412" mass="46441">MCKKHSQTTTFSISIPTTTTMPDKPTQQTPSAPPHVQLTINPTITSQTTLCQKLPPLMKSIIIPVIARFHAGYFRIPLSLCWQTLLWKTLSEPPENAHAYRRMLGALPSAAFILMWALSLFILISLSILYILKCALLSNMVKQEYQNPISVNYLFAPWISWLLLLQTTPFFPPKTIYYVILWWVFVLPIFILDVIIYGQWLTKGKRCLSRAANPASQLSVIGNFVGAWAAAEMGWRESAMVMFTLGIVHYLVVFVTLYQRLSGNSCMPVMLRPVMFLFIAAPSMGSLAWDSISGSFDCCSKMLFYLSLFLFLSLVSRPNLFKKSMKKFNVVWWAYSYPLTVLALASTEYAQEMKTGVAHLLMIILSGLSVLVSFILMVYTALNTMPRDGDEDLTVGTLRPNAIDSKIPKILT</sequence>
<evidence type="ECO:0000313" key="15">
    <source>
        <dbReference type="EMBL" id="OTG05440.1"/>
    </source>
</evidence>
<dbReference type="InParanoid" id="A0A251T2U3"/>
<dbReference type="GO" id="GO:0008308">
    <property type="term" value="F:voltage-gated monoatomic anion channel activity"/>
    <property type="evidence" value="ECO:0007669"/>
    <property type="project" value="InterPro"/>
</dbReference>
<name>A0A251T2U3_HELAN</name>
<evidence type="ECO:0000256" key="11">
    <source>
        <dbReference type="ARBA" id="ARBA00054248"/>
    </source>
</evidence>
<evidence type="ECO:0000313" key="16">
    <source>
        <dbReference type="Proteomes" id="UP000215914"/>
    </source>
</evidence>
<dbReference type="EMBL" id="CM007901">
    <property type="protein sequence ID" value="OTG05440.1"/>
    <property type="molecule type" value="Genomic_DNA"/>
</dbReference>
<evidence type="ECO:0000256" key="1">
    <source>
        <dbReference type="ARBA" id="ARBA00004127"/>
    </source>
</evidence>
<proteinExistence type="inferred from homology"/>
<dbReference type="GO" id="GO:0012505">
    <property type="term" value="C:endomembrane system"/>
    <property type="evidence" value="ECO:0007669"/>
    <property type="project" value="UniProtKB-SubCell"/>
</dbReference>
<keyword evidence="9" id="KW-0406">Ion transport</keyword>
<feature type="transmembrane region" description="Helical" evidence="13">
    <location>
        <begin position="177"/>
        <end position="197"/>
    </location>
</feature>
<comment type="function">
    <text evidence="11">Slow, weak voltage-dependent S-type anion efflux channel involved in maintenance of anion homeostasis.</text>
</comment>
<feature type="transmembrane region" description="Helical" evidence="13">
    <location>
        <begin position="218"/>
        <end position="235"/>
    </location>
</feature>
<dbReference type="PANTHER" id="PTHR31269:SF22">
    <property type="entry name" value="OS01G0247700 PROTEIN"/>
    <property type="match status" value="1"/>
</dbReference>
<keyword evidence="7 13" id="KW-0812">Transmembrane</keyword>
<keyword evidence="6" id="KW-1003">Cell membrane</keyword>
<evidence type="ECO:0000256" key="2">
    <source>
        <dbReference type="ARBA" id="ARBA00004236"/>
    </source>
</evidence>
<feature type="transmembrane region" description="Helical" evidence="13">
    <location>
        <begin position="270"/>
        <end position="290"/>
    </location>
</feature>
<feature type="transmembrane region" description="Helical" evidence="13">
    <location>
        <begin position="241"/>
        <end position="258"/>
    </location>
</feature>
<evidence type="ECO:0000256" key="7">
    <source>
        <dbReference type="ARBA" id="ARBA00022692"/>
    </source>
</evidence>
<dbReference type="Gramene" id="mRNA:HanXRQr2_Chr12g0546081">
    <property type="protein sequence ID" value="mRNA:HanXRQr2_Chr12g0546081"/>
    <property type="gene ID" value="HanXRQr2_Chr12g0546081"/>
</dbReference>
<comment type="subcellular location">
    <subcellularLocation>
        <location evidence="2">Cell membrane</location>
    </subcellularLocation>
    <subcellularLocation>
        <location evidence="1">Endomembrane system</location>
        <topology evidence="1">Multi-pass membrane protein</topology>
    </subcellularLocation>
</comment>
<evidence type="ECO:0000256" key="5">
    <source>
        <dbReference type="ARBA" id="ARBA00022448"/>
    </source>
</evidence>
<dbReference type="InterPro" id="IPR030183">
    <property type="entry name" value="SLAC/SLAH"/>
</dbReference>
<feature type="transmembrane region" description="Helical" evidence="13">
    <location>
        <begin position="302"/>
        <end position="320"/>
    </location>
</feature>
<comment type="similarity">
    <text evidence="3">Belongs to the SLAC1 S-type anion channel family.</text>
</comment>
<dbReference type="FunFam" id="1.50.10.150:FF:000003">
    <property type="entry name" value="S-type anion channel SLAH1"/>
    <property type="match status" value="1"/>
</dbReference>
<dbReference type="PANTHER" id="PTHR31269">
    <property type="entry name" value="S-TYPE ANION CHANNEL SLAH3"/>
    <property type="match status" value="1"/>
</dbReference>
<dbReference type="CDD" id="cd09323">
    <property type="entry name" value="TDT_SLAC1_like"/>
    <property type="match status" value="1"/>
</dbReference>
<feature type="transmembrane region" description="Helical" evidence="13">
    <location>
        <begin position="356"/>
        <end position="379"/>
    </location>
</feature>